<feature type="domain" description="Ricin B lectin" evidence="3">
    <location>
        <begin position="94"/>
        <end position="241"/>
    </location>
</feature>
<dbReference type="Proteomes" id="UP001153328">
    <property type="component" value="Unassembled WGS sequence"/>
</dbReference>
<dbReference type="RefSeq" id="WP_205046111.1">
    <property type="nucleotide sequence ID" value="NZ_CAJVAX010000018.1"/>
</dbReference>
<feature type="signal peptide" evidence="2">
    <location>
        <begin position="1"/>
        <end position="28"/>
    </location>
</feature>
<proteinExistence type="predicted"/>
<sequence length="244" mass="26197">MRIRHGLTGLAAAAILVTGASLAPTATADDVRTPAGAAPAKDAHPQDLKTPRAGTPGGLTLHPMEVPLSSLPAATQKAMRAQGNVTEQDTIIGYQIVNDKYGKCLDANGSGSTAGQNGDKVQLWDCIANPSKLNQGWVPWQRTNGYTELVNLEYTDPAMCLDVDTSGGFVNGAKVQLWHCFGDDVNHQNQWWNYALGSNTPIPVHWNGGTKVLDANVSGPTAGQNGDKVQIWDYLDVDQQFWYQ</sequence>
<accession>A0A9W4H3J0</accession>
<keyword evidence="2" id="KW-0732">Signal</keyword>
<gene>
    <name evidence="4" type="ORF">SBRY_40727</name>
</gene>
<dbReference type="EMBL" id="CAJVAX010000018">
    <property type="protein sequence ID" value="CAG7647656.1"/>
    <property type="molecule type" value="Genomic_DNA"/>
</dbReference>
<evidence type="ECO:0000256" key="1">
    <source>
        <dbReference type="SAM" id="MobiDB-lite"/>
    </source>
</evidence>
<reference evidence="4" key="1">
    <citation type="submission" date="2021-06" db="EMBL/GenBank/DDBJ databases">
        <authorList>
            <person name="Arsene-Ploetze F."/>
        </authorList>
    </citation>
    <scope>NUCLEOTIDE SEQUENCE</scope>
    <source>
        <strain evidence="4">SBRY1</strain>
    </source>
</reference>
<dbReference type="PROSITE" id="PS50231">
    <property type="entry name" value="RICIN_B_LECTIN"/>
    <property type="match status" value="1"/>
</dbReference>
<organism evidence="4 5">
    <name type="scientific">Actinacidiphila bryophytorum</name>
    <dbReference type="NCBI Taxonomy" id="1436133"/>
    <lineage>
        <taxon>Bacteria</taxon>
        <taxon>Bacillati</taxon>
        <taxon>Actinomycetota</taxon>
        <taxon>Actinomycetes</taxon>
        <taxon>Kitasatosporales</taxon>
        <taxon>Streptomycetaceae</taxon>
        <taxon>Actinacidiphila</taxon>
    </lineage>
</organism>
<evidence type="ECO:0000259" key="3">
    <source>
        <dbReference type="Pfam" id="PF00652"/>
    </source>
</evidence>
<name>A0A9W4H3J0_9ACTN</name>
<dbReference type="CDD" id="cd00161">
    <property type="entry name" value="beta-trefoil_Ricin-like"/>
    <property type="match status" value="1"/>
</dbReference>
<dbReference type="SUPFAM" id="SSF50370">
    <property type="entry name" value="Ricin B-like lectins"/>
    <property type="match status" value="1"/>
</dbReference>
<dbReference type="Pfam" id="PF00652">
    <property type="entry name" value="Ricin_B_lectin"/>
    <property type="match status" value="1"/>
</dbReference>
<dbReference type="InterPro" id="IPR035992">
    <property type="entry name" value="Ricin_B-like_lectins"/>
</dbReference>
<evidence type="ECO:0000313" key="4">
    <source>
        <dbReference type="EMBL" id="CAG7647656.1"/>
    </source>
</evidence>
<feature type="region of interest" description="Disordered" evidence="1">
    <location>
        <begin position="30"/>
        <end position="56"/>
    </location>
</feature>
<dbReference type="InterPro" id="IPR000772">
    <property type="entry name" value="Ricin_B_lectin"/>
</dbReference>
<keyword evidence="5" id="KW-1185">Reference proteome</keyword>
<evidence type="ECO:0000256" key="2">
    <source>
        <dbReference type="SAM" id="SignalP"/>
    </source>
</evidence>
<dbReference type="Gene3D" id="2.80.10.50">
    <property type="match status" value="2"/>
</dbReference>
<comment type="caution">
    <text evidence="4">The sequence shown here is derived from an EMBL/GenBank/DDBJ whole genome shotgun (WGS) entry which is preliminary data.</text>
</comment>
<feature type="chain" id="PRO_5040735148" evidence="2">
    <location>
        <begin position="29"/>
        <end position="244"/>
    </location>
</feature>
<dbReference type="AlphaFoldDB" id="A0A9W4H3J0"/>
<protein>
    <submittedName>
        <fullName evidence="4">Ricin B-type lectin domain-containing protein</fullName>
    </submittedName>
</protein>
<feature type="compositionally biased region" description="Basic and acidic residues" evidence="1">
    <location>
        <begin position="41"/>
        <end position="50"/>
    </location>
</feature>
<evidence type="ECO:0000313" key="5">
    <source>
        <dbReference type="Proteomes" id="UP001153328"/>
    </source>
</evidence>